<organism evidence="7 8">
    <name type="scientific">Geosmithia morbida</name>
    <dbReference type="NCBI Taxonomy" id="1094350"/>
    <lineage>
        <taxon>Eukaryota</taxon>
        <taxon>Fungi</taxon>
        <taxon>Dikarya</taxon>
        <taxon>Ascomycota</taxon>
        <taxon>Pezizomycotina</taxon>
        <taxon>Sordariomycetes</taxon>
        <taxon>Hypocreomycetidae</taxon>
        <taxon>Hypocreales</taxon>
        <taxon>Bionectriaceae</taxon>
        <taxon>Geosmithia</taxon>
    </lineage>
</organism>
<dbReference type="EMBL" id="JAANYQ010000001">
    <property type="protein sequence ID" value="KAF4126552.1"/>
    <property type="molecule type" value="Genomic_DNA"/>
</dbReference>
<dbReference type="GO" id="GO:0003700">
    <property type="term" value="F:DNA-binding transcription factor activity"/>
    <property type="evidence" value="ECO:0007669"/>
    <property type="project" value="InterPro"/>
</dbReference>
<gene>
    <name evidence="7" type="ORF">GMORB2_0288</name>
</gene>
<accession>A0A9P4Z1R5</accession>
<dbReference type="GO" id="GO:0008270">
    <property type="term" value="F:zinc ion binding"/>
    <property type="evidence" value="ECO:0007669"/>
    <property type="project" value="InterPro"/>
</dbReference>
<evidence type="ECO:0000256" key="5">
    <source>
        <dbReference type="SAM" id="MobiDB-lite"/>
    </source>
</evidence>
<evidence type="ECO:0000256" key="3">
    <source>
        <dbReference type="ARBA" id="ARBA00023125"/>
    </source>
</evidence>
<dbReference type="GO" id="GO:0003677">
    <property type="term" value="F:DNA binding"/>
    <property type="evidence" value="ECO:0007669"/>
    <property type="project" value="UniProtKB-KW"/>
</dbReference>
<comment type="caution">
    <text evidence="7">The sequence shown here is derived from an EMBL/GenBank/DDBJ whole genome shotgun (WGS) entry which is preliminary data.</text>
</comment>
<reference evidence="7" key="1">
    <citation type="submission" date="2020-03" db="EMBL/GenBank/DDBJ databases">
        <title>Site-based positive gene gene selection in Geosmithia morbida across the United States reveals a broad range of putative effectors and factors for local host and environmental adapation.</title>
        <authorList>
            <person name="Onufrak A."/>
            <person name="Murdoch R.W."/>
            <person name="Gazis R."/>
            <person name="Huff M."/>
            <person name="Staton M."/>
            <person name="Klingeman W."/>
            <person name="Hadziabdic D."/>
        </authorList>
    </citation>
    <scope>NUCLEOTIDE SEQUENCE</scope>
    <source>
        <strain evidence="7">1262</strain>
    </source>
</reference>
<evidence type="ECO:0000259" key="6">
    <source>
        <dbReference type="SMART" id="SM00906"/>
    </source>
</evidence>
<dbReference type="GO" id="GO:0005634">
    <property type="term" value="C:nucleus"/>
    <property type="evidence" value="ECO:0007669"/>
    <property type="project" value="UniProtKB-SubCell"/>
</dbReference>
<feature type="region of interest" description="Disordered" evidence="5">
    <location>
        <begin position="1"/>
        <end position="55"/>
    </location>
</feature>
<evidence type="ECO:0000256" key="2">
    <source>
        <dbReference type="ARBA" id="ARBA00022723"/>
    </source>
</evidence>
<dbReference type="Proteomes" id="UP000749293">
    <property type="component" value="Unassembled WGS sequence"/>
</dbReference>
<feature type="compositionally biased region" description="Low complexity" evidence="5">
    <location>
        <begin position="10"/>
        <end position="33"/>
    </location>
</feature>
<protein>
    <submittedName>
        <fullName evidence="7">Fungal trans</fullName>
    </submittedName>
</protein>
<keyword evidence="3" id="KW-0238">DNA-binding</keyword>
<evidence type="ECO:0000313" key="7">
    <source>
        <dbReference type="EMBL" id="KAF4126552.1"/>
    </source>
</evidence>
<keyword evidence="4" id="KW-0539">Nucleus</keyword>
<dbReference type="InterPro" id="IPR007219">
    <property type="entry name" value="XnlR_reg_dom"/>
</dbReference>
<evidence type="ECO:0000256" key="1">
    <source>
        <dbReference type="ARBA" id="ARBA00004123"/>
    </source>
</evidence>
<proteinExistence type="predicted"/>
<feature type="region of interest" description="Disordered" evidence="5">
    <location>
        <begin position="606"/>
        <end position="626"/>
    </location>
</feature>
<evidence type="ECO:0000256" key="4">
    <source>
        <dbReference type="ARBA" id="ARBA00023242"/>
    </source>
</evidence>
<keyword evidence="8" id="KW-1185">Reference proteome</keyword>
<dbReference type="AlphaFoldDB" id="A0A9P4Z1R5"/>
<name>A0A9P4Z1R5_9HYPO</name>
<dbReference type="GO" id="GO:0006351">
    <property type="term" value="P:DNA-templated transcription"/>
    <property type="evidence" value="ECO:0007669"/>
    <property type="project" value="InterPro"/>
</dbReference>
<comment type="subcellular location">
    <subcellularLocation>
        <location evidence="1">Nucleus</location>
    </subcellularLocation>
</comment>
<dbReference type="OrthoDB" id="2571985at2759"/>
<evidence type="ECO:0000313" key="8">
    <source>
        <dbReference type="Proteomes" id="UP000749293"/>
    </source>
</evidence>
<dbReference type="PANTHER" id="PTHR46910:SF3">
    <property type="entry name" value="HALOTOLERANCE PROTEIN 9-RELATED"/>
    <property type="match status" value="1"/>
</dbReference>
<dbReference type="Pfam" id="PF04082">
    <property type="entry name" value="Fungal_trans"/>
    <property type="match status" value="1"/>
</dbReference>
<feature type="domain" description="Xylanolytic transcriptional activator regulatory" evidence="6">
    <location>
        <begin position="251"/>
        <end position="324"/>
    </location>
</feature>
<dbReference type="CDD" id="cd12148">
    <property type="entry name" value="fungal_TF_MHR"/>
    <property type="match status" value="1"/>
</dbReference>
<dbReference type="RefSeq" id="XP_035325204.1">
    <property type="nucleotide sequence ID" value="XM_035462274.1"/>
</dbReference>
<dbReference type="InterPro" id="IPR050987">
    <property type="entry name" value="AtrR-like"/>
</dbReference>
<dbReference type="GeneID" id="55966518"/>
<dbReference type="SMART" id="SM00906">
    <property type="entry name" value="Fungal_trans"/>
    <property type="match status" value="1"/>
</dbReference>
<sequence>MSVSNIAKRPTASSAKSAASPSSAISSPHTSSALEASRTQFASEESENGSNENIPSRFSKEHLLLIDSDDQIVYSGPSTVMPLFARLGLLHTVEVSESDKEVSHFTSHSAEALGITRAATSSDNYIDLCLQACPKGLVNRLISQHMNNPVFFPLLHTPSFLSEFNATIERRLPCTAQYGAMLMAILAVTVRFVGSARALLPPQETCQAGEAYSELSQNLLRLSKNKLDIRYILALYHLALFSEGHTSPGSASIFVAEAVSLAFATGLHRSTVEFRMDPVTLQIRTRLFWALYMLDITLSYSQGRPPLIKLSECNVDLPIVISNEYIRKTEILPQPDDSPPLAIAAAVKTLQIYIVLEQVLSAINAPSKSPAAAYSLSDAPTNRSELMRRAQMRLDEIERQLPSYLSQTDITPSPTSSFLFSCRVRTVFQFVRTLIARQALMDELEDGGDPAQTESASSATLEACRLSVDTVKTYSRLRHLGLLRFCGFQAVSHITTAAHTLIACMLKDSNLTLEHRPDLLLAIDILSIFAPLIPHAETVAQSLLHLSRDLDRNNSSTPHAEAAEIRVLARRMARSSPKGAAIDPSRQQGGLAQRLDAESLSGSVAASQDSAASFDHQQPPGLGGNPLFMYQGGETGIVWPSSAHSEMIDPAWMYGVSDNTVWEDSFSFLNDGLFRKI</sequence>
<keyword evidence="2" id="KW-0479">Metal-binding</keyword>
<dbReference type="PANTHER" id="PTHR46910">
    <property type="entry name" value="TRANSCRIPTION FACTOR PDR1"/>
    <property type="match status" value="1"/>
</dbReference>